<evidence type="ECO:0000313" key="3">
    <source>
        <dbReference type="EMBL" id="EEC15967.1"/>
    </source>
</evidence>
<gene>
    <name evidence="3" type="ORF">IscW_ISCW012305</name>
</gene>
<evidence type="ECO:0000256" key="1">
    <source>
        <dbReference type="SAM" id="MobiDB-lite"/>
    </source>
</evidence>
<dbReference type="VEuPathDB" id="VectorBase:ISCW012305"/>
<dbReference type="Proteomes" id="UP000001555">
    <property type="component" value="Unassembled WGS sequence"/>
</dbReference>
<dbReference type="EMBL" id="DS896908">
    <property type="protein sequence ID" value="EEC15967.1"/>
    <property type="molecule type" value="Genomic_DNA"/>
</dbReference>
<dbReference type="HOGENOM" id="CLU_632055_0_0_1"/>
<organism>
    <name type="scientific">Ixodes scapularis</name>
    <name type="common">Black-legged tick</name>
    <name type="synonym">Deer tick</name>
    <dbReference type="NCBI Taxonomy" id="6945"/>
    <lineage>
        <taxon>Eukaryota</taxon>
        <taxon>Metazoa</taxon>
        <taxon>Ecdysozoa</taxon>
        <taxon>Arthropoda</taxon>
        <taxon>Chelicerata</taxon>
        <taxon>Arachnida</taxon>
        <taxon>Acari</taxon>
        <taxon>Parasitiformes</taxon>
        <taxon>Ixodida</taxon>
        <taxon>Ixodoidea</taxon>
        <taxon>Ixodidae</taxon>
        <taxon>Ixodinae</taxon>
        <taxon>Ixodes</taxon>
    </lineage>
</organism>
<evidence type="ECO:0000313" key="5">
    <source>
        <dbReference type="Proteomes" id="UP000001555"/>
    </source>
</evidence>
<keyword evidence="2" id="KW-0812">Transmembrane</keyword>
<sequence length="434" mass="49000">MGGLKRISERNEEDAVDSDSPRSLKLHTQSDPGFKPVYVPLVLLLSMLATFLVLAAAIYIRDAVFGAPTDPPTLPWGVRGPFRSRTSIKHGHVFCVVEPSVTPTDFKLPPEGICDAIVYCCLVLNFKGIHFENGSNVVQRFDNLVALTSSWKSSPTGFFGIVGRRADTPKLRNLPGALSREALVDLMVSWVKNHRLNGLFMDLDNSANGYYFKVMRLFYLKLRATGRWLIQIFDFNDANRKFSAGGYTKSAMGPVVRSCHDSLKEYVDNAVCPMPYRSHDEIIWNVYDTMDEYASVNFASFGSEYLEDTMLTMSFKGYHYRLNNSAQFEDESPASRVGDLSYGILCRLRNESGVKWKRSNISDCLVVQKGAEWYSTIGPDATEVYKLFKSFLALIVYDLYFDDYAGICGTPYPLLQNARRKVKKFSDTKEFQIS</sequence>
<reference evidence="4" key="2">
    <citation type="submission" date="2020-05" db="UniProtKB">
        <authorList>
            <consortium name="EnsemblMetazoa"/>
        </authorList>
    </citation>
    <scope>IDENTIFICATION</scope>
    <source>
        <strain evidence="4">wikel</strain>
    </source>
</reference>
<dbReference type="VEuPathDB" id="VectorBase:ISCI012305"/>
<feature type="compositionally biased region" description="Basic and acidic residues" evidence="1">
    <location>
        <begin position="1"/>
        <end position="10"/>
    </location>
</feature>
<dbReference type="InParanoid" id="B7QAU5"/>
<protein>
    <submittedName>
        <fullName evidence="3">Chitinase, putative</fullName>
    </submittedName>
</protein>
<accession>B7QAU5</accession>
<dbReference type="PaxDb" id="6945-B7QAU5"/>
<keyword evidence="2" id="KW-1133">Transmembrane helix</keyword>
<keyword evidence="5" id="KW-1185">Reference proteome</keyword>
<keyword evidence="2" id="KW-0472">Membrane</keyword>
<reference evidence="3 5" key="1">
    <citation type="submission" date="2008-03" db="EMBL/GenBank/DDBJ databases">
        <title>Annotation of Ixodes scapularis.</title>
        <authorList>
            <consortium name="Ixodes scapularis Genome Project Consortium"/>
            <person name="Caler E."/>
            <person name="Hannick L.I."/>
            <person name="Bidwell S."/>
            <person name="Joardar V."/>
            <person name="Thiagarajan M."/>
            <person name="Amedeo P."/>
            <person name="Galinsky K.J."/>
            <person name="Schobel S."/>
            <person name="Inman J."/>
            <person name="Hostetler J."/>
            <person name="Miller J."/>
            <person name="Hammond M."/>
            <person name="Megy K."/>
            <person name="Lawson D."/>
            <person name="Kodira C."/>
            <person name="Sutton G."/>
            <person name="Meyer J."/>
            <person name="Hill C.A."/>
            <person name="Birren B."/>
            <person name="Nene V."/>
            <person name="Collins F."/>
            <person name="Alarcon-Chaidez F."/>
            <person name="Wikel S."/>
            <person name="Strausberg R."/>
        </authorList>
    </citation>
    <scope>NUCLEOTIDE SEQUENCE [LARGE SCALE GENOMIC DNA]</scope>
    <source>
        <strain evidence="5">Wikel</strain>
        <strain evidence="3">Wikel colony</strain>
    </source>
</reference>
<evidence type="ECO:0000313" key="4">
    <source>
        <dbReference type="EnsemblMetazoa" id="ISCW012305-PA"/>
    </source>
</evidence>
<feature type="transmembrane region" description="Helical" evidence="2">
    <location>
        <begin position="37"/>
        <end position="60"/>
    </location>
</feature>
<dbReference type="EnsemblMetazoa" id="ISCW012305-RA">
    <property type="protein sequence ID" value="ISCW012305-PA"/>
    <property type="gene ID" value="ISCW012305"/>
</dbReference>
<evidence type="ECO:0000256" key="2">
    <source>
        <dbReference type="SAM" id="Phobius"/>
    </source>
</evidence>
<dbReference type="EMBL" id="ABJB011079799">
    <property type="status" value="NOT_ANNOTATED_CDS"/>
    <property type="molecule type" value="Genomic_DNA"/>
</dbReference>
<dbReference type="AlphaFoldDB" id="B7QAU5"/>
<feature type="region of interest" description="Disordered" evidence="1">
    <location>
        <begin position="1"/>
        <end position="27"/>
    </location>
</feature>
<name>B7QAU5_IXOSC</name>
<proteinExistence type="predicted"/>